<organism evidence="2 3">
    <name type="scientific">Fusarium albosuccineum</name>
    <dbReference type="NCBI Taxonomy" id="1237068"/>
    <lineage>
        <taxon>Eukaryota</taxon>
        <taxon>Fungi</taxon>
        <taxon>Dikarya</taxon>
        <taxon>Ascomycota</taxon>
        <taxon>Pezizomycotina</taxon>
        <taxon>Sordariomycetes</taxon>
        <taxon>Hypocreomycetidae</taxon>
        <taxon>Hypocreales</taxon>
        <taxon>Nectriaceae</taxon>
        <taxon>Fusarium</taxon>
        <taxon>Fusarium decemcellulare species complex</taxon>
    </lineage>
</organism>
<evidence type="ECO:0000313" key="2">
    <source>
        <dbReference type="EMBL" id="KAF4471878.1"/>
    </source>
</evidence>
<feature type="region of interest" description="Disordered" evidence="1">
    <location>
        <begin position="198"/>
        <end position="217"/>
    </location>
</feature>
<evidence type="ECO:0008006" key="4">
    <source>
        <dbReference type="Google" id="ProtNLM"/>
    </source>
</evidence>
<dbReference type="Proteomes" id="UP000554235">
    <property type="component" value="Unassembled WGS sequence"/>
</dbReference>
<evidence type="ECO:0000256" key="1">
    <source>
        <dbReference type="SAM" id="MobiDB-lite"/>
    </source>
</evidence>
<evidence type="ECO:0000313" key="3">
    <source>
        <dbReference type="Proteomes" id="UP000554235"/>
    </source>
</evidence>
<dbReference type="PANTHER" id="PTHR35605">
    <property type="entry name" value="ECP2 EFFECTOR PROTEIN DOMAIN-CONTAINING PROTEIN-RELATED"/>
    <property type="match status" value="1"/>
</dbReference>
<dbReference type="PANTHER" id="PTHR35605:SF1">
    <property type="entry name" value="ECP2 EFFECTOR PROTEIN DOMAIN-CONTAINING PROTEIN-RELATED"/>
    <property type="match status" value="1"/>
</dbReference>
<comment type="caution">
    <text evidence="2">The sequence shown here is derived from an EMBL/GenBank/DDBJ whole genome shotgun (WGS) entry which is preliminary data.</text>
</comment>
<dbReference type="EMBL" id="JAADYS010000156">
    <property type="protein sequence ID" value="KAF4471878.1"/>
    <property type="molecule type" value="Genomic_DNA"/>
</dbReference>
<sequence length="217" mass="23921">MKLDYSLLFGTAIFCNAATLEFPIEGRDVFVPEWEVEVTPGGPTTVLHGTVEEVHKKLLELNPNWDEEFFNTTTSELSERDSDSELSMRDFKHIPDYAKDFDGPRSYCGGPWGTALTLRIWDGIRYLERWPGKPKNGPGPGNCGRVSCSWNSAIWWCNDNGGEKELSSFTSIAAGARLIVRNCAPSIEQQLLGTCHDGPAPPPSQLVNTAAMPKTAS</sequence>
<dbReference type="AlphaFoldDB" id="A0A8H4PGI0"/>
<protein>
    <recommendedName>
        <fullName evidence="4">Secreted protein</fullName>
    </recommendedName>
</protein>
<reference evidence="2 3" key="1">
    <citation type="submission" date="2020-01" db="EMBL/GenBank/DDBJ databases">
        <title>Identification and distribution of gene clusters putatively required for synthesis of sphingolipid metabolism inhibitors in phylogenetically diverse species of the filamentous fungus Fusarium.</title>
        <authorList>
            <person name="Kim H.-S."/>
            <person name="Busman M."/>
            <person name="Brown D.W."/>
            <person name="Divon H."/>
            <person name="Uhlig S."/>
            <person name="Proctor R.H."/>
        </authorList>
    </citation>
    <scope>NUCLEOTIDE SEQUENCE [LARGE SCALE GENOMIC DNA]</scope>
    <source>
        <strain evidence="2 3">NRRL 20459</strain>
    </source>
</reference>
<dbReference type="OrthoDB" id="3552888at2759"/>
<gene>
    <name evidence="2" type="ORF">FALBO_1215</name>
</gene>
<accession>A0A8H4PGI0</accession>
<name>A0A8H4PGI0_9HYPO</name>
<keyword evidence="3" id="KW-1185">Reference proteome</keyword>
<proteinExistence type="predicted"/>